<name>A0ABV0JRT8_9CYAN</name>
<comment type="caution">
    <text evidence="1">The sequence shown here is derived from an EMBL/GenBank/DDBJ whole genome shotgun (WGS) entry which is preliminary data.</text>
</comment>
<organism evidence="1 2">
    <name type="scientific">Funiculus sociatus GB2-A5</name>
    <dbReference type="NCBI Taxonomy" id="2933946"/>
    <lineage>
        <taxon>Bacteria</taxon>
        <taxon>Bacillati</taxon>
        <taxon>Cyanobacteriota</taxon>
        <taxon>Cyanophyceae</taxon>
        <taxon>Coleofasciculales</taxon>
        <taxon>Coleofasciculaceae</taxon>
        <taxon>Funiculus</taxon>
    </lineage>
</organism>
<gene>
    <name evidence="1" type="ORF">NDI37_17055</name>
</gene>
<dbReference type="Proteomes" id="UP001442494">
    <property type="component" value="Unassembled WGS sequence"/>
</dbReference>
<evidence type="ECO:0000313" key="1">
    <source>
        <dbReference type="EMBL" id="MEP0866173.1"/>
    </source>
</evidence>
<reference evidence="1 2" key="1">
    <citation type="submission" date="2022-04" db="EMBL/GenBank/DDBJ databases">
        <title>Positive selection, recombination, and allopatry shape intraspecific diversity of widespread and dominant cyanobacteria.</title>
        <authorList>
            <person name="Wei J."/>
            <person name="Shu W."/>
            <person name="Hu C."/>
        </authorList>
    </citation>
    <scope>NUCLEOTIDE SEQUENCE [LARGE SCALE GENOMIC DNA]</scope>
    <source>
        <strain evidence="1 2">GB2-A5</strain>
    </source>
</reference>
<protein>
    <submittedName>
        <fullName evidence="1">Uncharacterized protein</fullName>
    </submittedName>
</protein>
<evidence type="ECO:0000313" key="2">
    <source>
        <dbReference type="Proteomes" id="UP001442494"/>
    </source>
</evidence>
<dbReference type="RefSeq" id="WP_190425813.1">
    <property type="nucleotide sequence ID" value="NZ_JAMPKK010000038.1"/>
</dbReference>
<keyword evidence="2" id="KW-1185">Reference proteome</keyword>
<accession>A0ABV0JRT8</accession>
<proteinExistence type="predicted"/>
<sequence>MLTSEKFDGKRKVIAPIFRNYAIASIFPKARSHSSSLKRDRVYLYQSAIAFIFPKMRSYPSFRECDRIHICESAIAS</sequence>
<dbReference type="EMBL" id="JAMPKK010000038">
    <property type="protein sequence ID" value="MEP0866173.1"/>
    <property type="molecule type" value="Genomic_DNA"/>
</dbReference>